<dbReference type="Gene3D" id="1.20.58.800">
    <property type="match status" value="1"/>
</dbReference>
<proteinExistence type="predicted"/>
<dbReference type="AlphaFoldDB" id="A0A7V5XZB9"/>
<reference evidence="1" key="1">
    <citation type="journal article" date="2020" name="mSystems">
        <title>Genome- and Community-Level Interaction Insights into Carbon Utilization and Element Cycling Functions of Hydrothermarchaeota in Hydrothermal Sediment.</title>
        <authorList>
            <person name="Zhou Z."/>
            <person name="Liu Y."/>
            <person name="Xu W."/>
            <person name="Pan J."/>
            <person name="Luo Z.H."/>
            <person name="Li M."/>
        </authorList>
    </citation>
    <scope>NUCLEOTIDE SEQUENCE [LARGE SCALE GENOMIC DNA]</scope>
    <source>
        <strain evidence="1">SpSt-791</strain>
    </source>
</reference>
<evidence type="ECO:0000313" key="1">
    <source>
        <dbReference type="EMBL" id="HHR48362.1"/>
    </source>
</evidence>
<dbReference type="EMBL" id="DTHS01000014">
    <property type="protein sequence ID" value="HHR48362.1"/>
    <property type="molecule type" value="Genomic_DNA"/>
</dbReference>
<sequence length="118" mass="14159">MKDYLERVKRYEEKIKENIINEEQRKMMVENYAQSAQILSLIDELVNKILNGDGILIGKQRVFYYAFARELLRIKNRYSGKVAKNEIKIIFDKWRKRRLKKKVLLKIKKSIEGLLSPQ</sequence>
<organism evidence="1">
    <name type="scientific">candidate division WOR-3 bacterium</name>
    <dbReference type="NCBI Taxonomy" id="2052148"/>
    <lineage>
        <taxon>Bacteria</taxon>
        <taxon>Bacteria division WOR-3</taxon>
    </lineage>
</organism>
<name>A0A7V5XZB9_UNCW3</name>
<comment type="caution">
    <text evidence="1">The sequence shown here is derived from an EMBL/GenBank/DDBJ whole genome shotgun (WGS) entry which is preliminary data.</text>
</comment>
<protein>
    <submittedName>
        <fullName evidence="1">Uncharacterized protein</fullName>
    </submittedName>
</protein>
<gene>
    <name evidence="1" type="ORF">ENV79_01795</name>
</gene>
<accession>A0A7V5XZB9</accession>